<evidence type="ECO:0000313" key="4">
    <source>
        <dbReference type="Proteomes" id="UP001596116"/>
    </source>
</evidence>
<dbReference type="Proteomes" id="UP001596116">
    <property type="component" value="Unassembled WGS sequence"/>
</dbReference>
<dbReference type="Gene3D" id="2.40.30.170">
    <property type="match status" value="1"/>
</dbReference>
<accession>A0ABW1KVC5</accession>
<dbReference type="InterPro" id="IPR058792">
    <property type="entry name" value="Beta-barrel_RND_2"/>
</dbReference>
<dbReference type="Gene3D" id="2.40.420.20">
    <property type="match status" value="1"/>
</dbReference>
<gene>
    <name evidence="3" type="ORF">ACFMB1_10990</name>
</gene>
<dbReference type="SUPFAM" id="SSF111369">
    <property type="entry name" value="HlyD-like secretion proteins"/>
    <property type="match status" value="1"/>
</dbReference>
<protein>
    <submittedName>
        <fullName evidence="3">Efflux RND transporter periplasmic adaptor subunit</fullName>
    </submittedName>
</protein>
<dbReference type="Pfam" id="PF25954">
    <property type="entry name" value="Beta-barrel_RND_2"/>
    <property type="match status" value="1"/>
</dbReference>
<dbReference type="RefSeq" id="WP_379882699.1">
    <property type="nucleotide sequence ID" value="NZ_JBHPON010000002.1"/>
</dbReference>
<dbReference type="PANTHER" id="PTHR30469:SF29">
    <property type="entry name" value="BLR2860 PROTEIN"/>
    <property type="match status" value="1"/>
</dbReference>
<reference evidence="3 4" key="1">
    <citation type="submission" date="2024-09" db="EMBL/GenBank/DDBJ databases">
        <authorList>
            <person name="Zhang Z.-H."/>
        </authorList>
    </citation>
    <scope>NUCLEOTIDE SEQUENCE [LARGE SCALE GENOMIC DNA]</scope>
    <source>
        <strain evidence="3 4">HHTR114</strain>
    </source>
</reference>
<name>A0ABW1KVC5_9PROT</name>
<evidence type="ECO:0000313" key="3">
    <source>
        <dbReference type="EMBL" id="MFC6036073.1"/>
    </source>
</evidence>
<evidence type="ECO:0000259" key="2">
    <source>
        <dbReference type="Pfam" id="PF25954"/>
    </source>
</evidence>
<dbReference type="Gene3D" id="2.40.50.100">
    <property type="match status" value="1"/>
</dbReference>
<dbReference type="PANTHER" id="PTHR30469">
    <property type="entry name" value="MULTIDRUG RESISTANCE PROTEIN MDTA"/>
    <property type="match status" value="1"/>
</dbReference>
<proteinExistence type="inferred from homology"/>
<comment type="caution">
    <text evidence="3">The sequence shown here is derived from an EMBL/GenBank/DDBJ whole genome shotgun (WGS) entry which is preliminary data.</text>
</comment>
<dbReference type="Gene3D" id="1.10.287.470">
    <property type="entry name" value="Helix hairpin bin"/>
    <property type="match status" value="1"/>
</dbReference>
<dbReference type="NCBIfam" id="TIGR01730">
    <property type="entry name" value="RND_mfp"/>
    <property type="match status" value="1"/>
</dbReference>
<comment type="similarity">
    <text evidence="1">Belongs to the membrane fusion protein (MFP) (TC 8.A.1) family.</text>
</comment>
<sequence>MNVSQSVKLAGIFVALIVLYFLVRGLFGGGASDTAPEAAAAENFTVVVDTISPAEWRDEIVVRGRTKAERKVIVRAETSGMVVETPATLGAQVAEGDVLCRLDVDARRAQLAEAQAAFAKADLDYKGATKLSEGGFRSETAVATVKAARDQAAAALERARLELGKTDITAPFAGAYDERHAEVGAFLSVGDPCATVIKRSPFLVVGAVSERDVAKVQQGDKGRARLATGETIEGVVRFISSSADPSTRTFDIELEVPNEDGALRDGVTAEFTVFTRETSAHRVPRSALVLNDEGEIGLRSLDKDNIVVFTPVRPIGESPSGFWVSGVTGDIRLIVTGQEYVTVGQEVDAVPATERAGT</sequence>
<dbReference type="InterPro" id="IPR006143">
    <property type="entry name" value="RND_pump_MFP"/>
</dbReference>
<organism evidence="3 4">
    <name type="scientific">Hyphococcus aureus</name>
    <dbReference type="NCBI Taxonomy" id="2666033"/>
    <lineage>
        <taxon>Bacteria</taxon>
        <taxon>Pseudomonadati</taxon>
        <taxon>Pseudomonadota</taxon>
        <taxon>Alphaproteobacteria</taxon>
        <taxon>Parvularculales</taxon>
        <taxon>Parvularculaceae</taxon>
        <taxon>Hyphococcus</taxon>
    </lineage>
</organism>
<feature type="domain" description="CusB-like beta-barrel" evidence="2">
    <location>
        <begin position="206"/>
        <end position="273"/>
    </location>
</feature>
<keyword evidence="4" id="KW-1185">Reference proteome</keyword>
<evidence type="ECO:0000256" key="1">
    <source>
        <dbReference type="ARBA" id="ARBA00009477"/>
    </source>
</evidence>
<dbReference type="EMBL" id="JBHPON010000002">
    <property type="protein sequence ID" value="MFC6036073.1"/>
    <property type="molecule type" value="Genomic_DNA"/>
</dbReference>